<comment type="subcellular location">
    <subcellularLocation>
        <location evidence="1">Endomembrane system</location>
        <topology evidence="1">Multi-pass membrane protein</topology>
    </subcellularLocation>
</comment>
<evidence type="ECO:0000256" key="7">
    <source>
        <dbReference type="ARBA" id="ARBA00023065"/>
    </source>
</evidence>
<keyword evidence="8 9" id="KW-0472">Membrane</keyword>
<evidence type="ECO:0000256" key="6">
    <source>
        <dbReference type="ARBA" id="ARBA00022989"/>
    </source>
</evidence>
<dbReference type="Proteomes" id="UP000007799">
    <property type="component" value="Unassembled WGS sequence"/>
</dbReference>
<dbReference type="GO" id="GO:0033179">
    <property type="term" value="C:proton-transporting V-type ATPase, V0 domain"/>
    <property type="evidence" value="ECO:0007669"/>
    <property type="project" value="InterPro"/>
</dbReference>
<keyword evidence="6 9" id="KW-1133">Transmembrane helix</keyword>
<evidence type="ECO:0000256" key="5">
    <source>
        <dbReference type="ARBA" id="ARBA00022781"/>
    </source>
</evidence>
<dbReference type="FunCoup" id="F2UD78">
    <property type="interactions" value="343"/>
</dbReference>
<evidence type="ECO:0000313" key="11">
    <source>
        <dbReference type="Proteomes" id="UP000007799"/>
    </source>
</evidence>
<dbReference type="AlphaFoldDB" id="F2UD78"/>
<feature type="transmembrane region" description="Helical" evidence="9">
    <location>
        <begin position="6"/>
        <end position="24"/>
    </location>
</feature>
<evidence type="ECO:0000256" key="3">
    <source>
        <dbReference type="ARBA" id="ARBA00022448"/>
    </source>
</evidence>
<feature type="transmembrane region" description="Helical" evidence="9">
    <location>
        <begin position="36"/>
        <end position="54"/>
    </location>
</feature>
<dbReference type="PANTHER" id="PTHR12263:SF0">
    <property type="entry name" value="V-TYPE PROTON ATPASE SUBUNIT"/>
    <property type="match status" value="1"/>
</dbReference>
<keyword evidence="11" id="KW-1185">Reference proteome</keyword>
<dbReference type="OrthoDB" id="1508846at2759"/>
<evidence type="ECO:0008006" key="12">
    <source>
        <dbReference type="Google" id="ProtNLM"/>
    </source>
</evidence>
<keyword evidence="5" id="KW-0375">Hydrogen ion transport</keyword>
<evidence type="ECO:0000313" key="10">
    <source>
        <dbReference type="EMBL" id="EGD74573.1"/>
    </source>
</evidence>
<sequence length="79" mass="8682">MSLPVIVVTIFFAVVALFGFFIAGRNSKDRGLVQTMWVTTALCLWLFWLCAYLSQINPLVAPSLKAKDVCVNDGADVIC</sequence>
<organism evidence="11">
    <name type="scientific">Salpingoeca rosetta (strain ATCC 50818 / BSB-021)</name>
    <dbReference type="NCBI Taxonomy" id="946362"/>
    <lineage>
        <taxon>Eukaryota</taxon>
        <taxon>Choanoflagellata</taxon>
        <taxon>Craspedida</taxon>
        <taxon>Salpingoecidae</taxon>
        <taxon>Salpingoeca</taxon>
    </lineage>
</organism>
<dbReference type="GO" id="GO:0046961">
    <property type="term" value="F:proton-transporting ATPase activity, rotational mechanism"/>
    <property type="evidence" value="ECO:0007669"/>
    <property type="project" value="InterPro"/>
</dbReference>
<protein>
    <recommendedName>
        <fullName evidence="12">V-type proton ATPase subunit e</fullName>
    </recommendedName>
</protein>
<accession>F2UD78</accession>
<dbReference type="Pfam" id="PF05493">
    <property type="entry name" value="ATP_synt_H"/>
    <property type="match status" value="1"/>
</dbReference>
<evidence type="ECO:0000256" key="8">
    <source>
        <dbReference type="ARBA" id="ARBA00023136"/>
    </source>
</evidence>
<dbReference type="PANTHER" id="PTHR12263">
    <property type="entry name" value="VACUOLAR ATP SYNTHASE SUBUNIT H"/>
    <property type="match status" value="1"/>
</dbReference>
<evidence type="ECO:0000256" key="4">
    <source>
        <dbReference type="ARBA" id="ARBA00022692"/>
    </source>
</evidence>
<evidence type="ECO:0000256" key="1">
    <source>
        <dbReference type="ARBA" id="ARBA00004127"/>
    </source>
</evidence>
<dbReference type="KEGG" id="sre:PTSG_05938"/>
<keyword evidence="3" id="KW-0813">Transport</keyword>
<dbReference type="InterPro" id="IPR008389">
    <property type="entry name" value="ATPase_V0-cplx_e1/e2_su"/>
</dbReference>
<dbReference type="EMBL" id="GL832969">
    <property type="protein sequence ID" value="EGD74573.1"/>
    <property type="molecule type" value="Genomic_DNA"/>
</dbReference>
<reference evidence="10" key="1">
    <citation type="submission" date="2009-08" db="EMBL/GenBank/DDBJ databases">
        <title>Annotation of Salpingoeca rosetta.</title>
        <authorList>
            <consortium name="The Broad Institute Genome Sequencing Platform"/>
            <person name="Russ C."/>
            <person name="Cuomo C."/>
            <person name="Burger G."/>
            <person name="Gray M.W."/>
            <person name="Holland P.W.H."/>
            <person name="King N."/>
            <person name="Lang F.B.F."/>
            <person name="Roger A.J."/>
            <person name="Ruiz-Trillo I."/>
            <person name="Young S.K."/>
            <person name="Zeng Q."/>
            <person name="Gargeya S."/>
            <person name="Alvarado L."/>
            <person name="Berlin A."/>
            <person name="Chapman S.B."/>
            <person name="Chen Z."/>
            <person name="Freedman E."/>
            <person name="Gellesch M."/>
            <person name="Goldberg J."/>
            <person name="Griggs A."/>
            <person name="Gujja S."/>
            <person name="Heilman E."/>
            <person name="Heiman D."/>
            <person name="Howarth C."/>
            <person name="Mehta T."/>
            <person name="Neiman D."/>
            <person name="Pearson M."/>
            <person name="Roberts A."/>
            <person name="Saif S."/>
            <person name="Shea T."/>
            <person name="Shenoy N."/>
            <person name="Sisk P."/>
            <person name="Stolte C."/>
            <person name="Sykes S."/>
            <person name="White J."/>
            <person name="Yandava C."/>
            <person name="Haas B."/>
            <person name="Nusbaum C."/>
            <person name="Birren B."/>
        </authorList>
    </citation>
    <scope>NUCLEOTIDE SEQUENCE [LARGE SCALE GENOMIC DNA]</scope>
    <source>
        <strain evidence="10">ATCC 50818</strain>
    </source>
</reference>
<evidence type="ECO:0000256" key="9">
    <source>
        <dbReference type="SAM" id="Phobius"/>
    </source>
</evidence>
<dbReference type="GO" id="GO:0012505">
    <property type="term" value="C:endomembrane system"/>
    <property type="evidence" value="ECO:0007669"/>
    <property type="project" value="UniProtKB-SubCell"/>
</dbReference>
<proteinExistence type="inferred from homology"/>
<dbReference type="STRING" id="946362.F2UD78"/>
<name>F2UD78_SALR5</name>
<gene>
    <name evidence="10" type="ORF">PTSG_05938</name>
</gene>
<keyword evidence="4 9" id="KW-0812">Transmembrane</keyword>
<evidence type="ECO:0000256" key="2">
    <source>
        <dbReference type="ARBA" id="ARBA00008328"/>
    </source>
</evidence>
<dbReference type="OMA" id="CCIMLTA"/>
<keyword evidence="7" id="KW-0406">Ion transport</keyword>
<comment type="similarity">
    <text evidence="2">Belongs to the V-ATPase e1/e2 subunit family.</text>
</comment>
<dbReference type="GeneID" id="16073403"/>
<dbReference type="InParanoid" id="F2UD78"/>
<dbReference type="RefSeq" id="XP_004992830.1">
    <property type="nucleotide sequence ID" value="XM_004992773.1"/>
</dbReference>